<evidence type="ECO:0000313" key="2">
    <source>
        <dbReference type="Proteomes" id="UP000314294"/>
    </source>
</evidence>
<organism evidence="1 2">
    <name type="scientific">Liparis tanakae</name>
    <name type="common">Tanaka's snailfish</name>
    <dbReference type="NCBI Taxonomy" id="230148"/>
    <lineage>
        <taxon>Eukaryota</taxon>
        <taxon>Metazoa</taxon>
        <taxon>Chordata</taxon>
        <taxon>Craniata</taxon>
        <taxon>Vertebrata</taxon>
        <taxon>Euteleostomi</taxon>
        <taxon>Actinopterygii</taxon>
        <taxon>Neopterygii</taxon>
        <taxon>Teleostei</taxon>
        <taxon>Neoteleostei</taxon>
        <taxon>Acanthomorphata</taxon>
        <taxon>Eupercaria</taxon>
        <taxon>Perciformes</taxon>
        <taxon>Cottioidei</taxon>
        <taxon>Cottales</taxon>
        <taxon>Liparidae</taxon>
        <taxon>Liparis</taxon>
    </lineage>
</organism>
<reference evidence="1 2" key="1">
    <citation type="submission" date="2019-03" db="EMBL/GenBank/DDBJ databases">
        <title>First draft genome of Liparis tanakae, snailfish: a comprehensive survey of snailfish specific genes.</title>
        <authorList>
            <person name="Kim W."/>
            <person name="Song I."/>
            <person name="Jeong J.-H."/>
            <person name="Kim D."/>
            <person name="Kim S."/>
            <person name="Ryu S."/>
            <person name="Song J.Y."/>
            <person name="Lee S.K."/>
        </authorList>
    </citation>
    <scope>NUCLEOTIDE SEQUENCE [LARGE SCALE GENOMIC DNA]</scope>
    <source>
        <tissue evidence="1">Muscle</tissue>
    </source>
</reference>
<protein>
    <submittedName>
        <fullName evidence="1">Uncharacterized protein</fullName>
    </submittedName>
</protein>
<gene>
    <name evidence="1" type="ORF">EYF80_024339</name>
</gene>
<keyword evidence="2" id="KW-1185">Reference proteome</keyword>
<proteinExistence type="predicted"/>
<evidence type="ECO:0000313" key="1">
    <source>
        <dbReference type="EMBL" id="TNN65399.1"/>
    </source>
</evidence>
<accession>A0A4Z2HHM2</accession>
<dbReference type="AlphaFoldDB" id="A0A4Z2HHM2"/>
<dbReference type="Proteomes" id="UP000314294">
    <property type="component" value="Unassembled WGS sequence"/>
</dbReference>
<name>A0A4Z2HHM2_9TELE</name>
<comment type="caution">
    <text evidence="1">The sequence shown here is derived from an EMBL/GenBank/DDBJ whole genome shotgun (WGS) entry which is preliminary data.</text>
</comment>
<dbReference type="EMBL" id="SRLO01000235">
    <property type="protein sequence ID" value="TNN65399.1"/>
    <property type="molecule type" value="Genomic_DNA"/>
</dbReference>
<sequence length="169" mass="17333">MVGHVQHSPETVIHRREGGIQHHADRGKGLDDALDGLEGSAAALLRLLHEAAGGNVFRLGEAAVPSKAVALAVASAIASTIASASPVGAVAPIHGAPILAVGGGARAVRRTVSLLDGTRGNRGHHPGQDRRACRVGGACSRWKSVWDSDWLITGARGAASKHCKSLMES</sequence>